<dbReference type="Proteomes" id="UP000799429">
    <property type="component" value="Unassembled WGS sequence"/>
</dbReference>
<dbReference type="EMBL" id="MU006100">
    <property type="protein sequence ID" value="KAF2837227.1"/>
    <property type="molecule type" value="Genomic_DNA"/>
</dbReference>
<evidence type="ECO:0000313" key="2">
    <source>
        <dbReference type="Proteomes" id="UP000799429"/>
    </source>
</evidence>
<reference evidence="1" key="1">
    <citation type="journal article" date="2020" name="Stud. Mycol.">
        <title>101 Dothideomycetes genomes: a test case for predicting lifestyles and emergence of pathogens.</title>
        <authorList>
            <person name="Haridas S."/>
            <person name="Albert R."/>
            <person name="Binder M."/>
            <person name="Bloem J."/>
            <person name="Labutti K."/>
            <person name="Salamov A."/>
            <person name="Andreopoulos B."/>
            <person name="Baker S."/>
            <person name="Barry K."/>
            <person name="Bills G."/>
            <person name="Bluhm B."/>
            <person name="Cannon C."/>
            <person name="Castanera R."/>
            <person name="Culley D."/>
            <person name="Daum C."/>
            <person name="Ezra D."/>
            <person name="Gonzalez J."/>
            <person name="Henrissat B."/>
            <person name="Kuo A."/>
            <person name="Liang C."/>
            <person name="Lipzen A."/>
            <person name="Lutzoni F."/>
            <person name="Magnuson J."/>
            <person name="Mondo S."/>
            <person name="Nolan M."/>
            <person name="Ohm R."/>
            <person name="Pangilinan J."/>
            <person name="Park H.-J."/>
            <person name="Ramirez L."/>
            <person name="Alfaro M."/>
            <person name="Sun H."/>
            <person name="Tritt A."/>
            <person name="Yoshinaga Y."/>
            <person name="Zwiers L.-H."/>
            <person name="Turgeon B."/>
            <person name="Goodwin S."/>
            <person name="Spatafora J."/>
            <person name="Crous P."/>
            <person name="Grigoriev I."/>
        </authorList>
    </citation>
    <scope>NUCLEOTIDE SEQUENCE</scope>
    <source>
        <strain evidence="1">CBS 101060</strain>
    </source>
</reference>
<accession>A0A9P4S6W0</accession>
<organism evidence="1 2">
    <name type="scientific">Patellaria atrata CBS 101060</name>
    <dbReference type="NCBI Taxonomy" id="1346257"/>
    <lineage>
        <taxon>Eukaryota</taxon>
        <taxon>Fungi</taxon>
        <taxon>Dikarya</taxon>
        <taxon>Ascomycota</taxon>
        <taxon>Pezizomycotina</taxon>
        <taxon>Dothideomycetes</taxon>
        <taxon>Dothideomycetes incertae sedis</taxon>
        <taxon>Patellariales</taxon>
        <taxon>Patellariaceae</taxon>
        <taxon>Patellaria</taxon>
    </lineage>
</organism>
<evidence type="ECO:0000313" key="1">
    <source>
        <dbReference type="EMBL" id="KAF2837227.1"/>
    </source>
</evidence>
<sequence length="186" mass="20614">MPDTLSCDATRLITLIYFSSCLNARSFNCEGQVRPTVLVKKKNDALRYLLLSNRHLMRARRSSSLSDAAECCGWTSVQNTKVSPGGLPLLMIGEVQRVSKLECTEDAFARSPSARLAGQLLTLAQSVRMRRPLQSPSSMNIMPQSNMHLIIKRSCCRQSGTPLQDSVRDSVESAAVWDTLLRIISL</sequence>
<protein>
    <submittedName>
        <fullName evidence="1">Uncharacterized protein</fullName>
    </submittedName>
</protein>
<comment type="caution">
    <text evidence="1">The sequence shown here is derived from an EMBL/GenBank/DDBJ whole genome shotgun (WGS) entry which is preliminary data.</text>
</comment>
<dbReference type="AlphaFoldDB" id="A0A9P4S6W0"/>
<proteinExistence type="predicted"/>
<gene>
    <name evidence="1" type="ORF">M501DRAFT_995771</name>
</gene>
<keyword evidence="2" id="KW-1185">Reference proteome</keyword>
<name>A0A9P4S6W0_9PEZI</name>